<dbReference type="Pfam" id="PF07980">
    <property type="entry name" value="SusD_RagB"/>
    <property type="match status" value="1"/>
</dbReference>
<evidence type="ECO:0000256" key="2">
    <source>
        <dbReference type="ARBA" id="ARBA00006275"/>
    </source>
</evidence>
<comment type="caution">
    <text evidence="8">The sequence shown here is derived from an EMBL/GenBank/DDBJ whole genome shotgun (WGS) entry which is preliminary data.</text>
</comment>
<evidence type="ECO:0000313" key="9">
    <source>
        <dbReference type="Proteomes" id="UP000365824"/>
    </source>
</evidence>
<sequence length="693" mass="78630">MKLNRILFAALIASITGSSITSCSESFLDENLTTQYSTDRFKTQEGLDELVTGAYQKLKFKFNYIWGIQCYNMGVDEFTDANNVIPAWNHYSQDLNSSENAANQPIWDNYYGLVEPANILIQNIPQYYNQSSPTYNTRLGEAHFLRAYAYFELVKQFGGVPLKLVPSTSAETYFTRNSAEEIYTQVISDFGEAYRLLPDKGESIGRINKYAAAHFLAKAHLFRASELYSDWNSNYIASDLDAVIQYGSEVVDAHPLCNDYVELWDYEQPNGANEKVSEVILAAQFSNDESTWGRYGNQMHLYYPAVYQGNDIGGCKRDISGGREFSYVSATEYTMQVFDRVNDSRFWKSFITCYGANETKSAPTWTAEDMPYAPAGVKEGDKRFSGGELGMKYIVNDPGDNRYEKYPNAPAYTVLKDGKMCNTYTYVRYFKGQEHSWNINEKTGNYYDIIPHKRSVALSKFRDGYRVSIASQFGTRDAIIARSADDVLMVAEAYIRKGEANYDKAVEWMNKLRERAGYKTGEDRSKNVDGGQAYKNNPYCSGEGGGHSSEGAIYWEENTYYESNNIEQETTASTKTTMKLNSVADVYNSTVDTPIYNELGCTSNADKMMCFLLNERTRELCGELQRWEDLARTKTLDARWHKFNDGASRGLGEFKSEKHYYRPIPQAFLDGITNSNGSALSNEEKKAMQNPGY</sequence>
<accession>A0A9P4DX94</accession>
<reference evidence="8 9" key="1">
    <citation type="journal article" date="2019" name="Nat. Med.">
        <title>A library of human gut bacterial isolates paired with longitudinal multiomics data enables mechanistic microbiome research.</title>
        <authorList>
            <person name="Poyet M."/>
            <person name="Groussin M."/>
            <person name="Gibbons S.M."/>
            <person name="Avila-Pacheco J."/>
            <person name="Jiang X."/>
            <person name="Kearney S.M."/>
            <person name="Perrotta A.R."/>
            <person name="Berdy B."/>
            <person name="Zhao S."/>
            <person name="Lieberman T.D."/>
            <person name="Swanson P.K."/>
            <person name="Smith M."/>
            <person name="Roesemann S."/>
            <person name="Alexander J.E."/>
            <person name="Rich S.A."/>
            <person name="Livny J."/>
            <person name="Vlamakis H."/>
            <person name="Clish C."/>
            <person name="Bullock K."/>
            <person name="Deik A."/>
            <person name="Scott J."/>
            <person name="Pierce K.A."/>
            <person name="Xavier R.J."/>
            <person name="Alm E.J."/>
        </authorList>
    </citation>
    <scope>NUCLEOTIDE SEQUENCE [LARGE SCALE GENOMIC DNA]</scope>
    <source>
        <strain evidence="8 9">BIOML-A160</strain>
    </source>
</reference>
<comment type="subcellular location">
    <subcellularLocation>
        <location evidence="1">Cell outer membrane</location>
    </subcellularLocation>
</comment>
<organism evidence="8 9">
    <name type="scientific">Bacteroides ovatus</name>
    <dbReference type="NCBI Taxonomy" id="28116"/>
    <lineage>
        <taxon>Bacteria</taxon>
        <taxon>Pseudomonadati</taxon>
        <taxon>Bacteroidota</taxon>
        <taxon>Bacteroidia</taxon>
        <taxon>Bacteroidales</taxon>
        <taxon>Bacteroidaceae</taxon>
        <taxon>Bacteroides</taxon>
    </lineage>
</organism>
<comment type="similarity">
    <text evidence="2">Belongs to the SusD family.</text>
</comment>
<evidence type="ECO:0000259" key="7">
    <source>
        <dbReference type="Pfam" id="PF14322"/>
    </source>
</evidence>
<dbReference type="Gene3D" id="1.25.40.390">
    <property type="match status" value="1"/>
</dbReference>
<proteinExistence type="inferred from homology"/>
<gene>
    <name evidence="8" type="ORF">F3F25_05620</name>
</gene>
<dbReference type="InterPro" id="IPR011990">
    <property type="entry name" value="TPR-like_helical_dom_sf"/>
</dbReference>
<evidence type="ECO:0000256" key="5">
    <source>
        <dbReference type="ARBA" id="ARBA00023237"/>
    </source>
</evidence>
<dbReference type="RefSeq" id="WP_022199652.1">
    <property type="nucleotide sequence ID" value="NZ_CP103100.1"/>
</dbReference>
<evidence type="ECO:0000256" key="4">
    <source>
        <dbReference type="ARBA" id="ARBA00023136"/>
    </source>
</evidence>
<evidence type="ECO:0000313" key="8">
    <source>
        <dbReference type="EMBL" id="KAA3930279.1"/>
    </source>
</evidence>
<keyword evidence="5" id="KW-0998">Cell outer membrane</keyword>
<dbReference type="AlphaFoldDB" id="A0A9P4DX94"/>
<feature type="domain" description="SusD-like N-terminal" evidence="7">
    <location>
        <begin position="27"/>
        <end position="221"/>
    </location>
</feature>
<dbReference type="InterPro" id="IPR012944">
    <property type="entry name" value="SusD_RagB_dom"/>
</dbReference>
<evidence type="ECO:0000256" key="1">
    <source>
        <dbReference type="ARBA" id="ARBA00004442"/>
    </source>
</evidence>
<dbReference type="InterPro" id="IPR033985">
    <property type="entry name" value="SusD-like_N"/>
</dbReference>
<keyword evidence="3" id="KW-0732">Signal</keyword>
<evidence type="ECO:0000256" key="3">
    <source>
        <dbReference type="ARBA" id="ARBA00022729"/>
    </source>
</evidence>
<dbReference type="PROSITE" id="PS51257">
    <property type="entry name" value="PROKAR_LIPOPROTEIN"/>
    <property type="match status" value="1"/>
</dbReference>
<protein>
    <submittedName>
        <fullName evidence="8">RagB/SusD family nutrient uptake outer membrane protein</fullName>
    </submittedName>
</protein>
<keyword evidence="4" id="KW-0472">Membrane</keyword>
<dbReference type="EMBL" id="VWLB01000006">
    <property type="protein sequence ID" value="KAA3930279.1"/>
    <property type="molecule type" value="Genomic_DNA"/>
</dbReference>
<dbReference type="Proteomes" id="UP000365824">
    <property type="component" value="Unassembled WGS sequence"/>
</dbReference>
<dbReference type="GO" id="GO:0009279">
    <property type="term" value="C:cell outer membrane"/>
    <property type="evidence" value="ECO:0007669"/>
    <property type="project" value="UniProtKB-SubCell"/>
</dbReference>
<evidence type="ECO:0000259" key="6">
    <source>
        <dbReference type="Pfam" id="PF07980"/>
    </source>
</evidence>
<dbReference type="SUPFAM" id="SSF48452">
    <property type="entry name" value="TPR-like"/>
    <property type="match status" value="1"/>
</dbReference>
<feature type="domain" description="RagB/SusD" evidence="6">
    <location>
        <begin position="278"/>
        <end position="670"/>
    </location>
</feature>
<dbReference type="Pfam" id="PF14322">
    <property type="entry name" value="SusD-like_3"/>
    <property type="match status" value="1"/>
</dbReference>
<name>A0A9P4DX94_BACOV</name>